<dbReference type="PANTHER" id="PTHR13594">
    <property type="entry name" value="CENTRIOLAR COILED-COIL PROTEIN OF 110 KDA"/>
    <property type="match status" value="1"/>
</dbReference>
<comment type="caution">
    <text evidence="2">The sequence shown here is derived from an EMBL/GenBank/DDBJ whole genome shotgun (WGS) entry which is preliminary data.</text>
</comment>
<keyword evidence="3" id="KW-1185">Reference proteome</keyword>
<name>A0ABD0LNJ3_9CAEN</name>
<reference evidence="2 3" key="1">
    <citation type="journal article" date="2023" name="Sci. Data">
        <title>Genome assembly of the Korean intertidal mud-creeper Batillaria attramentaria.</title>
        <authorList>
            <person name="Patra A.K."/>
            <person name="Ho P.T."/>
            <person name="Jun S."/>
            <person name="Lee S.J."/>
            <person name="Kim Y."/>
            <person name="Won Y.J."/>
        </authorList>
    </citation>
    <scope>NUCLEOTIDE SEQUENCE [LARGE SCALE GENOMIC DNA]</scope>
    <source>
        <strain evidence="2">Wonlab-2016</strain>
    </source>
</reference>
<feature type="compositionally biased region" description="Low complexity" evidence="1">
    <location>
        <begin position="1"/>
        <end position="17"/>
    </location>
</feature>
<feature type="region of interest" description="Disordered" evidence="1">
    <location>
        <begin position="180"/>
        <end position="218"/>
    </location>
</feature>
<accession>A0ABD0LNJ3</accession>
<feature type="region of interest" description="Disordered" evidence="1">
    <location>
        <begin position="398"/>
        <end position="418"/>
    </location>
</feature>
<dbReference type="AlphaFoldDB" id="A0ABD0LNJ3"/>
<dbReference type="PANTHER" id="PTHR13594:SF1">
    <property type="entry name" value="CENTRIOLAR COILED-COIL PROTEIN OF 110 KDA"/>
    <property type="match status" value="1"/>
</dbReference>
<feature type="region of interest" description="Disordered" evidence="1">
    <location>
        <begin position="1"/>
        <end position="53"/>
    </location>
</feature>
<feature type="compositionally biased region" description="Basic and acidic residues" evidence="1">
    <location>
        <begin position="26"/>
        <end position="36"/>
    </location>
</feature>
<evidence type="ECO:0000313" key="3">
    <source>
        <dbReference type="Proteomes" id="UP001519460"/>
    </source>
</evidence>
<evidence type="ECO:0000256" key="1">
    <source>
        <dbReference type="SAM" id="MobiDB-lite"/>
    </source>
</evidence>
<gene>
    <name evidence="2" type="ORF">BaRGS_00007782</name>
</gene>
<dbReference type="EMBL" id="JACVVK020000034">
    <property type="protein sequence ID" value="KAK7500902.1"/>
    <property type="molecule type" value="Genomic_DNA"/>
</dbReference>
<proteinExistence type="predicted"/>
<feature type="region of interest" description="Disordered" evidence="1">
    <location>
        <begin position="435"/>
        <end position="492"/>
    </location>
</feature>
<organism evidence="2 3">
    <name type="scientific">Batillaria attramentaria</name>
    <dbReference type="NCBI Taxonomy" id="370345"/>
    <lineage>
        <taxon>Eukaryota</taxon>
        <taxon>Metazoa</taxon>
        <taxon>Spiralia</taxon>
        <taxon>Lophotrochozoa</taxon>
        <taxon>Mollusca</taxon>
        <taxon>Gastropoda</taxon>
        <taxon>Caenogastropoda</taxon>
        <taxon>Sorbeoconcha</taxon>
        <taxon>Cerithioidea</taxon>
        <taxon>Batillariidae</taxon>
        <taxon>Batillaria</taxon>
    </lineage>
</organism>
<sequence>MHAQGMTGDAAMAAGGDSSKQVQRKLHYDETEDHTKPLNVPSMVPSEPESTGKAEHINRYLSQVQLHSSDDVTASHVSADHDSYNPEVSAQLHNSYNLLHSLMRSQASVSSAGSGEALHEFQSLRQNLLEQQQRELEELFIQQRREQMMLQNEIEEHQKRMKEQQDFLITNAPENIKVQSQAHDGELSPDSNSGDETNLKRFNFPPPKQAGHSGGGAGILSPSTLMFNTSASSTSPKVRRPVLRSPAYEPGMKEKFDKLTATGRGFLTRCLLNSDKVQGLVKTIKDTREFAFSFQSETPIKKGNFTSQDRNLLERIVAQLQAALLDVHEIFFDTSIPEQMALIEQTRMNSRERSFKLSTDESVRGSGPRISAATLKALERKKKAQEAEASVFGAAAVRPRTAPPATSSPRSHTAVDLSGPLKRHYQSLLAKAMKPAAMQAHHAQLQVSPIRPDNNTARSEKSRPQTAPEKSASSRPKKPVTTSVVTGGGHSTESRSKCILLILSDLVKPTIRLKQQQPQHPPVVTAGKSSKTERKSSKSWR</sequence>
<dbReference type="InterPro" id="IPR033207">
    <property type="entry name" value="CCP110"/>
</dbReference>
<feature type="region of interest" description="Disordered" evidence="1">
    <location>
        <begin position="512"/>
        <end position="541"/>
    </location>
</feature>
<evidence type="ECO:0000313" key="2">
    <source>
        <dbReference type="EMBL" id="KAK7500902.1"/>
    </source>
</evidence>
<feature type="compositionally biased region" description="Basic and acidic residues" evidence="1">
    <location>
        <begin position="530"/>
        <end position="541"/>
    </location>
</feature>
<protein>
    <submittedName>
        <fullName evidence="2">Uncharacterized protein</fullName>
    </submittedName>
</protein>
<dbReference type="Proteomes" id="UP001519460">
    <property type="component" value="Unassembled WGS sequence"/>
</dbReference>